<dbReference type="InterPro" id="IPR015797">
    <property type="entry name" value="NUDIX_hydrolase-like_dom_sf"/>
</dbReference>
<dbReference type="InterPro" id="IPR020084">
    <property type="entry name" value="NUDIX_hydrolase_CS"/>
</dbReference>
<comment type="caution">
    <text evidence="5">The sequence shown here is derived from an EMBL/GenBank/DDBJ whole genome shotgun (WGS) entry which is preliminary data.</text>
</comment>
<proteinExistence type="inferred from homology"/>
<dbReference type="PRINTS" id="PR00502">
    <property type="entry name" value="NUDIXFAMILY"/>
</dbReference>
<name>A0A365YXE0_9PROT</name>
<dbReference type="RefSeq" id="WP_113595742.1">
    <property type="nucleotide sequence ID" value="NZ_QEXL01000007.1"/>
</dbReference>
<keyword evidence="2 3" id="KW-0378">Hydrolase</keyword>
<dbReference type="EMBL" id="QEXL01000007">
    <property type="protein sequence ID" value="RBM07778.1"/>
    <property type="molecule type" value="Genomic_DNA"/>
</dbReference>
<dbReference type="PANTHER" id="PTHR43046:SF2">
    <property type="entry name" value="8-OXO-DGTP DIPHOSPHATASE-RELATED"/>
    <property type="match status" value="1"/>
</dbReference>
<dbReference type="PROSITE" id="PS51462">
    <property type="entry name" value="NUDIX"/>
    <property type="match status" value="1"/>
</dbReference>
<dbReference type="InterPro" id="IPR000086">
    <property type="entry name" value="NUDIX_hydrolase_dom"/>
</dbReference>
<comment type="similarity">
    <text evidence="3">Belongs to the Nudix hydrolase family.</text>
</comment>
<gene>
    <name evidence="5" type="ORF">NJLHNGOC_07130</name>
</gene>
<evidence type="ECO:0000259" key="4">
    <source>
        <dbReference type="PROSITE" id="PS51462"/>
    </source>
</evidence>
<feature type="domain" description="Nudix hydrolase" evidence="4">
    <location>
        <begin position="6"/>
        <end position="141"/>
    </location>
</feature>
<reference evidence="5 6" key="1">
    <citation type="submission" date="2018-05" db="EMBL/GenBank/DDBJ databases">
        <title>Komagataeibacter cocois sp. nov., for a novel cellulose- producing strain isolated from coconut milk.</title>
        <authorList>
            <person name="Liu L."/>
            <person name="Wang Y."/>
            <person name="Liu S."/>
            <person name="Bi J."/>
            <person name="Chen H."/>
            <person name="Deng J."/>
            <person name="Zhang C."/>
            <person name="Hu Q."/>
            <person name="Li C."/>
        </authorList>
    </citation>
    <scope>NUCLEOTIDE SEQUENCE [LARGE SCALE GENOMIC DNA]</scope>
    <source>
        <strain evidence="5 6">WE7</strain>
    </source>
</reference>
<dbReference type="PANTHER" id="PTHR43046">
    <property type="entry name" value="GDP-MANNOSE MANNOSYL HYDROLASE"/>
    <property type="match status" value="1"/>
</dbReference>
<dbReference type="AlphaFoldDB" id="A0A365YXE0"/>
<comment type="cofactor">
    <cofactor evidence="1">
        <name>Mg(2+)</name>
        <dbReference type="ChEBI" id="CHEBI:18420"/>
    </cofactor>
</comment>
<evidence type="ECO:0000256" key="3">
    <source>
        <dbReference type="RuleBase" id="RU003476"/>
    </source>
</evidence>
<evidence type="ECO:0000313" key="6">
    <source>
        <dbReference type="Proteomes" id="UP000252680"/>
    </source>
</evidence>
<dbReference type="GO" id="GO:0016787">
    <property type="term" value="F:hydrolase activity"/>
    <property type="evidence" value="ECO:0007669"/>
    <property type="project" value="UniProtKB-KW"/>
</dbReference>
<dbReference type="Gene3D" id="3.90.79.10">
    <property type="entry name" value="Nucleoside Triphosphate Pyrophosphohydrolase"/>
    <property type="match status" value="1"/>
</dbReference>
<keyword evidence="6" id="KW-1185">Reference proteome</keyword>
<organism evidence="5 6">
    <name type="scientific">Novacetimonas cocois</name>
    <dbReference type="NCBI Taxonomy" id="1747507"/>
    <lineage>
        <taxon>Bacteria</taxon>
        <taxon>Pseudomonadati</taxon>
        <taxon>Pseudomonadota</taxon>
        <taxon>Alphaproteobacteria</taxon>
        <taxon>Acetobacterales</taxon>
        <taxon>Acetobacteraceae</taxon>
        <taxon>Novacetimonas</taxon>
    </lineage>
</organism>
<sequence>MTDGGNARVGCGALVRRDDGRILLVRRRRPPEAGHWGLPGGKVDWMETLEHAVRREVEEETGLRIHLSRLLCVVDHLTPASAGEGASHWVAPVYLATPVTSARAELREPAALSAVDWFAPDDLPAPLTQATHVALRALAAGA</sequence>
<protein>
    <recommendedName>
        <fullName evidence="4">Nudix hydrolase domain-containing protein</fullName>
    </recommendedName>
</protein>
<evidence type="ECO:0000256" key="2">
    <source>
        <dbReference type="ARBA" id="ARBA00022801"/>
    </source>
</evidence>
<evidence type="ECO:0000313" key="5">
    <source>
        <dbReference type="EMBL" id="RBM07778.1"/>
    </source>
</evidence>
<dbReference type="PROSITE" id="PS00893">
    <property type="entry name" value="NUDIX_BOX"/>
    <property type="match status" value="1"/>
</dbReference>
<evidence type="ECO:0000256" key="1">
    <source>
        <dbReference type="ARBA" id="ARBA00001946"/>
    </source>
</evidence>
<dbReference type="Proteomes" id="UP000252680">
    <property type="component" value="Unassembled WGS sequence"/>
</dbReference>
<dbReference type="SUPFAM" id="SSF55811">
    <property type="entry name" value="Nudix"/>
    <property type="match status" value="1"/>
</dbReference>
<dbReference type="InterPro" id="IPR020476">
    <property type="entry name" value="Nudix_hydrolase"/>
</dbReference>
<accession>A0A365YXE0</accession>
<dbReference type="OrthoDB" id="9761969at2"/>
<dbReference type="Pfam" id="PF00293">
    <property type="entry name" value="NUDIX"/>
    <property type="match status" value="1"/>
</dbReference>